<evidence type="ECO:0000259" key="4">
    <source>
        <dbReference type="PROSITE" id="PS51733"/>
    </source>
</evidence>
<dbReference type="GO" id="GO:0004077">
    <property type="term" value="F:biotin--[biotin carboxyl-carrier protein] ligase activity"/>
    <property type="evidence" value="ECO:0007669"/>
    <property type="project" value="UniProtKB-EC"/>
</dbReference>
<dbReference type="InterPro" id="IPR045864">
    <property type="entry name" value="aa-tRNA-synth_II/BPL/LPL"/>
</dbReference>
<sequence>MSENRSAPVPTLLWRERTGSTQDDARELLATGAARAPLAVATDDQRGGRGRLGRAWTTPPGAGLALTVAWKPTTPIERRTWYPLVTGLGVIDALAASTGLTPHGRGGEGGIGLKWPNDVHDSRGRKLAGILVEADPAGRLLIGIGINRAGEVRDADGRPVEGAVTLEQLIGRPPQGARELARRVADAVAEQLSLLDAAGGDALVSGQADRYRETCVTTGLAVRVTGIGDREDVVGRAAGIDAAGRLLIEDSSGSTRAVDVGDVHHVRPAASPRDAV</sequence>
<evidence type="ECO:0000313" key="5">
    <source>
        <dbReference type="EMBL" id="UYG15672.1"/>
    </source>
</evidence>
<dbReference type="SUPFAM" id="SSF55681">
    <property type="entry name" value="Class II aaRS and biotin synthetases"/>
    <property type="match status" value="1"/>
</dbReference>
<feature type="domain" description="BPL/LPL catalytic" evidence="4">
    <location>
        <begin position="7"/>
        <end position="196"/>
    </location>
</feature>
<dbReference type="InterPro" id="IPR004408">
    <property type="entry name" value="Biotin_CoA_COase_ligase"/>
</dbReference>
<dbReference type="PANTHER" id="PTHR12835">
    <property type="entry name" value="BIOTIN PROTEIN LIGASE"/>
    <property type="match status" value="1"/>
</dbReference>
<keyword evidence="6" id="KW-1185">Reference proteome</keyword>
<accession>A0ABY6FXN7</accession>
<evidence type="ECO:0000256" key="2">
    <source>
        <dbReference type="ARBA" id="ARBA00023267"/>
    </source>
</evidence>
<proteinExistence type="predicted"/>
<name>A0ABY6FXN7_9MICO</name>
<dbReference type="EMBL" id="CP107020">
    <property type="protein sequence ID" value="UYG15672.1"/>
    <property type="molecule type" value="Genomic_DNA"/>
</dbReference>
<dbReference type="Gene3D" id="3.30.930.10">
    <property type="entry name" value="Bira Bifunctional Protein, Domain 2"/>
    <property type="match status" value="1"/>
</dbReference>
<dbReference type="InterPro" id="IPR004143">
    <property type="entry name" value="BPL_LPL_catalytic"/>
</dbReference>
<evidence type="ECO:0000256" key="3">
    <source>
        <dbReference type="ARBA" id="ARBA00024227"/>
    </source>
</evidence>
<dbReference type="RefSeq" id="WP_263592886.1">
    <property type="nucleotide sequence ID" value="NZ_CP107020.1"/>
</dbReference>
<keyword evidence="1 5" id="KW-0436">Ligase</keyword>
<dbReference type="InterPro" id="IPR003142">
    <property type="entry name" value="BPL_C"/>
</dbReference>
<protein>
    <recommendedName>
        <fullName evidence="3">biotin--[biotin carboxyl-carrier protein] ligase</fullName>
        <ecNumber evidence="3">6.3.4.15</ecNumber>
    </recommendedName>
</protein>
<gene>
    <name evidence="5" type="ORF">BRM3_08430</name>
</gene>
<keyword evidence="2" id="KW-0092">Biotin</keyword>
<reference evidence="5" key="1">
    <citation type="submission" date="2022-10" db="EMBL/GenBank/DDBJ databases">
        <title>Whole-Genome Sequencing of Brachybacterium huguangmaarense BRM-3, Isolated from Betula schmidtii.</title>
        <authorList>
            <person name="Haam D."/>
        </authorList>
    </citation>
    <scope>NUCLEOTIDE SEQUENCE</scope>
    <source>
        <strain evidence="5">BRM-3</strain>
    </source>
</reference>
<dbReference type="PANTHER" id="PTHR12835:SF5">
    <property type="entry name" value="BIOTIN--PROTEIN LIGASE"/>
    <property type="match status" value="1"/>
</dbReference>
<dbReference type="Pfam" id="PF03099">
    <property type="entry name" value="BPL_LplA_LipB"/>
    <property type="match status" value="1"/>
</dbReference>
<organism evidence="5 6">
    <name type="scientific">Brachybacterium huguangmaarense</name>
    <dbReference type="NCBI Taxonomy" id="1652028"/>
    <lineage>
        <taxon>Bacteria</taxon>
        <taxon>Bacillati</taxon>
        <taxon>Actinomycetota</taxon>
        <taxon>Actinomycetes</taxon>
        <taxon>Micrococcales</taxon>
        <taxon>Dermabacteraceae</taxon>
        <taxon>Brachybacterium</taxon>
    </lineage>
</organism>
<dbReference type="EC" id="6.3.4.15" evidence="3"/>
<dbReference type="Pfam" id="PF02237">
    <property type="entry name" value="BPL_C"/>
    <property type="match status" value="1"/>
</dbReference>
<dbReference type="PROSITE" id="PS51733">
    <property type="entry name" value="BPL_LPL_CATALYTIC"/>
    <property type="match status" value="1"/>
</dbReference>
<dbReference type="Gene3D" id="2.30.30.100">
    <property type="match status" value="1"/>
</dbReference>
<dbReference type="Proteomes" id="UP001164305">
    <property type="component" value="Chromosome"/>
</dbReference>
<dbReference type="NCBIfam" id="TIGR00121">
    <property type="entry name" value="birA_ligase"/>
    <property type="match status" value="1"/>
</dbReference>
<evidence type="ECO:0000313" key="6">
    <source>
        <dbReference type="Proteomes" id="UP001164305"/>
    </source>
</evidence>
<evidence type="ECO:0000256" key="1">
    <source>
        <dbReference type="ARBA" id="ARBA00022598"/>
    </source>
</evidence>